<sequence length="83" mass="9463">MAGINQTLFLEHNRGRCAGWKPSSHAGWILDAVQLNRLDGVRFVIFVYVRLEMKHLSITRRVTPSEKPAKSPFGHPNPWHKGC</sequence>
<organism evidence="2 3">
    <name type="scientific">Eumeta variegata</name>
    <name type="common">Bagworm moth</name>
    <name type="synonym">Eumeta japonica</name>
    <dbReference type="NCBI Taxonomy" id="151549"/>
    <lineage>
        <taxon>Eukaryota</taxon>
        <taxon>Metazoa</taxon>
        <taxon>Ecdysozoa</taxon>
        <taxon>Arthropoda</taxon>
        <taxon>Hexapoda</taxon>
        <taxon>Insecta</taxon>
        <taxon>Pterygota</taxon>
        <taxon>Neoptera</taxon>
        <taxon>Endopterygota</taxon>
        <taxon>Lepidoptera</taxon>
        <taxon>Glossata</taxon>
        <taxon>Ditrysia</taxon>
        <taxon>Tineoidea</taxon>
        <taxon>Psychidae</taxon>
        <taxon>Oiketicinae</taxon>
        <taxon>Eumeta</taxon>
    </lineage>
</organism>
<proteinExistence type="predicted"/>
<comment type="caution">
    <text evidence="2">The sequence shown here is derived from an EMBL/GenBank/DDBJ whole genome shotgun (WGS) entry which is preliminary data.</text>
</comment>
<keyword evidence="3" id="KW-1185">Reference proteome</keyword>
<dbReference type="EMBL" id="BGZK01000256">
    <property type="protein sequence ID" value="GBP32208.1"/>
    <property type="molecule type" value="Genomic_DNA"/>
</dbReference>
<evidence type="ECO:0000256" key="1">
    <source>
        <dbReference type="SAM" id="MobiDB-lite"/>
    </source>
</evidence>
<dbReference type="AlphaFoldDB" id="A0A4C1V0E2"/>
<evidence type="ECO:0000313" key="3">
    <source>
        <dbReference type="Proteomes" id="UP000299102"/>
    </source>
</evidence>
<evidence type="ECO:0000313" key="2">
    <source>
        <dbReference type="EMBL" id="GBP32208.1"/>
    </source>
</evidence>
<protein>
    <submittedName>
        <fullName evidence="2">Uncharacterized protein</fullName>
    </submittedName>
</protein>
<name>A0A4C1V0E2_EUMVA</name>
<feature type="region of interest" description="Disordered" evidence="1">
    <location>
        <begin position="64"/>
        <end position="83"/>
    </location>
</feature>
<gene>
    <name evidence="2" type="ORF">EVAR_27632_1</name>
</gene>
<accession>A0A4C1V0E2</accession>
<dbReference type="Proteomes" id="UP000299102">
    <property type="component" value="Unassembled WGS sequence"/>
</dbReference>
<reference evidence="2 3" key="1">
    <citation type="journal article" date="2019" name="Commun. Biol.">
        <title>The bagworm genome reveals a unique fibroin gene that provides high tensile strength.</title>
        <authorList>
            <person name="Kono N."/>
            <person name="Nakamura H."/>
            <person name="Ohtoshi R."/>
            <person name="Tomita M."/>
            <person name="Numata K."/>
            <person name="Arakawa K."/>
        </authorList>
    </citation>
    <scope>NUCLEOTIDE SEQUENCE [LARGE SCALE GENOMIC DNA]</scope>
</reference>